<accession>A0AAV9Y349</accession>
<evidence type="ECO:0000313" key="9">
    <source>
        <dbReference type="Proteomes" id="UP001311799"/>
    </source>
</evidence>
<evidence type="ECO:0000256" key="2">
    <source>
        <dbReference type="ARBA" id="ARBA00013081"/>
    </source>
</evidence>
<dbReference type="InterPro" id="IPR036420">
    <property type="entry name" value="BRCT_dom_sf"/>
</dbReference>
<dbReference type="PROSITE" id="PS50969">
    <property type="entry name" value="FCP1"/>
    <property type="match status" value="1"/>
</dbReference>
<evidence type="ECO:0000259" key="7">
    <source>
        <dbReference type="PROSITE" id="PS50969"/>
    </source>
</evidence>
<evidence type="ECO:0000313" key="8">
    <source>
        <dbReference type="EMBL" id="KAK6590270.1"/>
    </source>
</evidence>
<dbReference type="SMART" id="SM00577">
    <property type="entry name" value="CPDc"/>
    <property type="match status" value="1"/>
</dbReference>
<dbReference type="Gene3D" id="3.40.50.10190">
    <property type="entry name" value="BRCT domain"/>
    <property type="match status" value="1"/>
</dbReference>
<dbReference type="Gene3D" id="3.40.50.1000">
    <property type="entry name" value="HAD superfamily/HAD-like"/>
    <property type="match status" value="1"/>
</dbReference>
<dbReference type="InterPro" id="IPR036412">
    <property type="entry name" value="HAD-like_sf"/>
</dbReference>
<gene>
    <name evidence="8" type="ORF">RS030_162416</name>
</gene>
<proteinExistence type="predicted"/>
<evidence type="ECO:0000256" key="3">
    <source>
        <dbReference type="ARBA" id="ARBA00022801"/>
    </source>
</evidence>
<dbReference type="SUPFAM" id="SSF56784">
    <property type="entry name" value="HAD-like"/>
    <property type="match status" value="1"/>
</dbReference>
<dbReference type="InterPro" id="IPR023214">
    <property type="entry name" value="HAD_sf"/>
</dbReference>
<dbReference type="AlphaFoldDB" id="A0AAV9Y349"/>
<dbReference type="PANTHER" id="PTHR23081:SF36">
    <property type="entry name" value="RNA POLYMERASE II SUBUNIT A C-TERMINAL DOMAIN PHOSPHATASE"/>
    <property type="match status" value="1"/>
</dbReference>
<name>A0AAV9Y349_9CRYT</name>
<keyword evidence="4" id="KW-0539">Nucleus</keyword>
<dbReference type="PANTHER" id="PTHR23081">
    <property type="entry name" value="RNA POLYMERASE II CTD PHOSPHATASE"/>
    <property type="match status" value="1"/>
</dbReference>
<dbReference type="GO" id="GO:0005634">
    <property type="term" value="C:nucleus"/>
    <property type="evidence" value="ECO:0007669"/>
    <property type="project" value="UniProtKB-SubCell"/>
</dbReference>
<keyword evidence="3" id="KW-0378">Hydrolase</keyword>
<sequence>MNKNEIQIRISREAIEFPIRLEWKKYKDDKIKPGEIILEIYDGDNKLISKIKSICNGRVRDCYTPKKCGIIREEINIEDNTVYYVGIDDDEHDIKLENNCNEFLNNKTNEKERVYSLKLNLINGPLENKSNIKGKLCFGYYSCDHTTFVSGICAECGYVLDNSSNKDDRIKVCNNRNLYDNNARVANGKYRKTNADNSVISAGFISNDVDIKFNREYVNEQEKLFIYELLYLKNKLSLVLDLDNTLIHATSNLPEISNKFNSDKTVLLWNSSCKKSKELSFYESHIDIKTIMSCGINEETYNKYFGSVVLMGKKQTKNELLPEGFSSLPHYITNENSEFSNETQELYFKLLESLIFCIPYDIDLNWSCGYYKLRPGVLNMLKTLSKDKYEIYMYTMGTECHAYMSLRILDPEIRFFSPKRIFYRNNGFIDSNIKSLSTLFPHDHRSLIILDDIEQAWTDINSLLKVYPYNFFPSNSITNDPHNFSRYISTFRTNNKWNRYLNKKRCRQESGSELEEESGITHSTVSENENIEDCSTSPRVKIFQVIKEIIGDEKDQQLVILQKILEAIHEAYFIEFNCCISKQKSSELEYLNDDCSNNAIEDVYRYAPNVANIIKIMRKNVLLDSKIQFTGFKNKFLYDFKETDLYKWCRYFGSCILEDNTNKNQNTASNGCDPNPVLPNYCICEQLYTQKYHNAVENNIPCLTILWLETIIYTWIRPCYLNIDNPIYKDPMCTEHHSPFESIEFNNNGDFVSNYRHIDLYNSENSKTINEQIWQEVFDDVSFPIDNNSSDSDSG</sequence>
<comment type="catalytic activity">
    <reaction evidence="6">
        <text>O-phospho-L-threonyl-[protein] + H2O = L-threonyl-[protein] + phosphate</text>
        <dbReference type="Rhea" id="RHEA:47004"/>
        <dbReference type="Rhea" id="RHEA-COMP:11060"/>
        <dbReference type="Rhea" id="RHEA-COMP:11605"/>
        <dbReference type="ChEBI" id="CHEBI:15377"/>
        <dbReference type="ChEBI" id="CHEBI:30013"/>
        <dbReference type="ChEBI" id="CHEBI:43474"/>
        <dbReference type="ChEBI" id="CHEBI:61977"/>
        <dbReference type="EC" id="3.1.3.16"/>
    </reaction>
</comment>
<comment type="subcellular location">
    <subcellularLocation>
        <location evidence="1">Nucleus</location>
    </subcellularLocation>
</comment>
<dbReference type="GO" id="GO:0008420">
    <property type="term" value="F:RNA polymerase II CTD heptapeptide repeat phosphatase activity"/>
    <property type="evidence" value="ECO:0007669"/>
    <property type="project" value="InterPro"/>
</dbReference>
<dbReference type="SUPFAM" id="SSF52113">
    <property type="entry name" value="BRCT domain"/>
    <property type="match status" value="1"/>
</dbReference>
<reference evidence="8 9" key="1">
    <citation type="submission" date="2023-10" db="EMBL/GenBank/DDBJ databases">
        <title>Comparative genomics analysis reveals potential genetic determinants of host preference in Cryptosporidium xiaoi.</title>
        <authorList>
            <person name="Xiao L."/>
            <person name="Li J."/>
        </authorList>
    </citation>
    <scope>NUCLEOTIDE SEQUENCE [LARGE SCALE GENOMIC DNA]</scope>
    <source>
        <strain evidence="8 9">52996</strain>
    </source>
</reference>
<dbReference type="Proteomes" id="UP001311799">
    <property type="component" value="Unassembled WGS sequence"/>
</dbReference>
<dbReference type="Pfam" id="PF03031">
    <property type="entry name" value="NIF"/>
    <property type="match status" value="1"/>
</dbReference>
<keyword evidence="9" id="KW-1185">Reference proteome</keyword>
<dbReference type="InterPro" id="IPR004274">
    <property type="entry name" value="FCP1_dom"/>
</dbReference>
<comment type="caution">
    <text evidence="8">The sequence shown here is derived from an EMBL/GenBank/DDBJ whole genome shotgun (WGS) entry which is preliminary data.</text>
</comment>
<evidence type="ECO:0000256" key="6">
    <source>
        <dbReference type="ARBA" id="ARBA00048336"/>
    </source>
</evidence>
<evidence type="ECO:0000256" key="4">
    <source>
        <dbReference type="ARBA" id="ARBA00023242"/>
    </source>
</evidence>
<protein>
    <recommendedName>
        <fullName evidence="2">protein-serine/threonine phosphatase</fullName>
        <ecNumber evidence="2">3.1.3.16</ecNumber>
    </recommendedName>
</protein>
<evidence type="ECO:0000256" key="5">
    <source>
        <dbReference type="ARBA" id="ARBA00047761"/>
    </source>
</evidence>
<comment type="catalytic activity">
    <reaction evidence="5">
        <text>O-phospho-L-seryl-[protein] + H2O = L-seryl-[protein] + phosphate</text>
        <dbReference type="Rhea" id="RHEA:20629"/>
        <dbReference type="Rhea" id="RHEA-COMP:9863"/>
        <dbReference type="Rhea" id="RHEA-COMP:11604"/>
        <dbReference type="ChEBI" id="CHEBI:15377"/>
        <dbReference type="ChEBI" id="CHEBI:29999"/>
        <dbReference type="ChEBI" id="CHEBI:43474"/>
        <dbReference type="ChEBI" id="CHEBI:83421"/>
        <dbReference type="EC" id="3.1.3.16"/>
    </reaction>
</comment>
<feature type="domain" description="FCP1 homology" evidence="7">
    <location>
        <begin position="231"/>
        <end position="491"/>
    </location>
</feature>
<dbReference type="InterPro" id="IPR039189">
    <property type="entry name" value="Fcp1"/>
</dbReference>
<evidence type="ECO:0000256" key="1">
    <source>
        <dbReference type="ARBA" id="ARBA00004123"/>
    </source>
</evidence>
<organism evidence="8 9">
    <name type="scientific">Cryptosporidium xiaoi</name>
    <dbReference type="NCBI Taxonomy" id="659607"/>
    <lineage>
        <taxon>Eukaryota</taxon>
        <taxon>Sar</taxon>
        <taxon>Alveolata</taxon>
        <taxon>Apicomplexa</taxon>
        <taxon>Conoidasida</taxon>
        <taxon>Coccidia</taxon>
        <taxon>Eucoccidiorida</taxon>
        <taxon>Eimeriorina</taxon>
        <taxon>Cryptosporidiidae</taxon>
        <taxon>Cryptosporidium</taxon>
    </lineage>
</organism>
<dbReference type="EC" id="3.1.3.16" evidence="2"/>
<dbReference type="EMBL" id="JAWDEY010000007">
    <property type="protein sequence ID" value="KAK6590270.1"/>
    <property type="molecule type" value="Genomic_DNA"/>
</dbReference>